<proteinExistence type="predicted"/>
<evidence type="ECO:0000313" key="2">
    <source>
        <dbReference type="EMBL" id="AWH59745.1"/>
    </source>
</evidence>
<dbReference type="EMBL" id="MG228261">
    <property type="protein sequence ID" value="AWH59745.1"/>
    <property type="molecule type" value="Genomic_DNA"/>
</dbReference>
<feature type="chain" id="PRO_5015459276" evidence="1">
    <location>
        <begin position="26"/>
        <end position="123"/>
    </location>
</feature>
<name>A0A2S1PMT2_EDWTA</name>
<dbReference type="AlphaFoldDB" id="A0A2S1PMT2"/>
<organism evidence="2">
    <name type="scientific">Edwardsiella tarda</name>
    <dbReference type="NCBI Taxonomy" id="636"/>
    <lineage>
        <taxon>Bacteria</taxon>
        <taxon>Pseudomonadati</taxon>
        <taxon>Pseudomonadota</taxon>
        <taxon>Gammaproteobacteria</taxon>
        <taxon>Enterobacterales</taxon>
        <taxon>Hafniaceae</taxon>
        <taxon>Edwardsiella</taxon>
    </lineage>
</organism>
<keyword evidence="2" id="KW-0614">Plasmid</keyword>
<feature type="signal peptide" evidence="1">
    <location>
        <begin position="1"/>
        <end position="25"/>
    </location>
</feature>
<sequence length="123" mass="13766">MIKMKKSIGRFCLVALLALPLSAMAGSVDGKLTKIRSYDDGRKIEFKSRIPNVSFSLRKVDILKSMTRFGKTTAVADLEKNGIIVNTDRKALVTLDRVGDGLYIKGKTLTMFVTEKELENIRR</sequence>
<protein>
    <submittedName>
        <fullName evidence="2">Uncharacterized protein</fullName>
    </submittedName>
</protein>
<keyword evidence="1" id="KW-0732">Signal</keyword>
<evidence type="ECO:0000256" key="1">
    <source>
        <dbReference type="SAM" id="SignalP"/>
    </source>
</evidence>
<geneLocation type="plasmid" evidence="2">
    <name>p070720-1_1</name>
</geneLocation>
<reference evidence="2" key="1">
    <citation type="journal article" date="2017" name="J. Clin. Microbiol.">
        <title>Comparative phenotypic and genotypic analysis of Edwardsiella spp. isolates from different hosts and geographic origins, with an emphasis on isolates formerly classified as E. tarda and an evaluation of diagnostic methods.</title>
        <authorList>
            <person name="Reichley S.R."/>
            <person name="Ware C."/>
            <person name="Steadman J."/>
            <person name="Gaunt P.S."/>
            <person name="Garcia J.C."/>
            <person name="LaFrentz B.R."/>
            <person name="Thachil A."/>
            <person name="Waldbieser G.C."/>
            <person name="Stine C.B."/>
            <person name="Bujan N."/>
            <person name="Arias C.R."/>
            <person name="Loch T."/>
            <person name="Welch T.J."/>
            <person name="Cipriano R.C."/>
            <person name="Greenway T.E."/>
            <person name="Khoo L.H."/>
            <person name="Wise D.J."/>
            <person name="Lawrence M.L."/>
            <person name="Griffin M.J."/>
        </authorList>
    </citation>
    <scope>NUCLEOTIDE SEQUENCE</scope>
    <source>
        <strain evidence="2">70720-1</strain>
        <plasmid evidence="2">p070720-1_1</plasmid>
    </source>
</reference>
<accession>A0A2S1PMT2</accession>